<proteinExistence type="predicted"/>
<dbReference type="AlphaFoldDB" id="A0A917LZH4"/>
<protein>
    <submittedName>
        <fullName evidence="1">Uncharacterized protein</fullName>
    </submittedName>
</protein>
<sequence>MSAQSVLATAETKLLKAKRTYAKKVLGVLVEHLHHHYPQAVRVSVYADQRAHEYFIGELLDSDGQVIGLDPGSVVAPRQQIDGPFGQQITVGPHSVTELLHHALVIYEGPLEKRLRTDRYTGEHYLDLTRTP</sequence>
<comment type="caution">
    <text evidence="1">The sequence shown here is derived from an EMBL/GenBank/DDBJ whole genome shotgun (WGS) entry which is preliminary data.</text>
</comment>
<dbReference type="Proteomes" id="UP000638848">
    <property type="component" value="Unassembled WGS sequence"/>
</dbReference>
<name>A0A917LZH4_9MICC</name>
<dbReference type="EMBL" id="BMEQ01000022">
    <property type="protein sequence ID" value="GGG65883.1"/>
    <property type="molecule type" value="Genomic_DNA"/>
</dbReference>
<keyword evidence="2" id="KW-1185">Reference proteome</keyword>
<evidence type="ECO:0000313" key="1">
    <source>
        <dbReference type="EMBL" id="GGG65883.1"/>
    </source>
</evidence>
<reference evidence="1" key="1">
    <citation type="journal article" date="2014" name="Int. J. Syst. Evol. Microbiol.">
        <title>Complete genome sequence of Corynebacterium casei LMG S-19264T (=DSM 44701T), isolated from a smear-ripened cheese.</title>
        <authorList>
            <consortium name="US DOE Joint Genome Institute (JGI-PGF)"/>
            <person name="Walter F."/>
            <person name="Albersmeier A."/>
            <person name="Kalinowski J."/>
            <person name="Ruckert C."/>
        </authorList>
    </citation>
    <scope>NUCLEOTIDE SEQUENCE</scope>
    <source>
        <strain evidence="1">CGMCC 1.12187</strain>
    </source>
</reference>
<dbReference type="RefSeq" id="WP_188539078.1">
    <property type="nucleotide sequence ID" value="NZ_BMEQ01000022.1"/>
</dbReference>
<gene>
    <name evidence="1" type="ORF">GCM10011374_32290</name>
</gene>
<evidence type="ECO:0000313" key="2">
    <source>
        <dbReference type="Proteomes" id="UP000638848"/>
    </source>
</evidence>
<accession>A0A917LZH4</accession>
<organism evidence="1 2">
    <name type="scientific">Kocuria dechangensis</name>
    <dbReference type="NCBI Taxonomy" id="1176249"/>
    <lineage>
        <taxon>Bacteria</taxon>
        <taxon>Bacillati</taxon>
        <taxon>Actinomycetota</taxon>
        <taxon>Actinomycetes</taxon>
        <taxon>Micrococcales</taxon>
        <taxon>Micrococcaceae</taxon>
        <taxon>Kocuria</taxon>
    </lineage>
</organism>
<reference evidence="1" key="2">
    <citation type="submission" date="2020-09" db="EMBL/GenBank/DDBJ databases">
        <authorList>
            <person name="Sun Q."/>
            <person name="Zhou Y."/>
        </authorList>
    </citation>
    <scope>NUCLEOTIDE SEQUENCE</scope>
    <source>
        <strain evidence="1">CGMCC 1.12187</strain>
    </source>
</reference>